<feature type="compositionally biased region" description="Low complexity" evidence="1">
    <location>
        <begin position="601"/>
        <end position="610"/>
    </location>
</feature>
<evidence type="ECO:0000313" key="5">
    <source>
        <dbReference type="Proteomes" id="UP000018559"/>
    </source>
</evidence>
<sequence>MKMGLIFHTHNDADHTQARVSDIQVVDTLNSLRTLSFSFIADEDRKVAAKICDAPFSEVEVPDDNQRYLILSVDNPKIGIYRQYSITAVQVGKKLHWNWVKNKVNGTQSLENCLKMILPKPFTYQIHGKIDNYSFSEEFGGGYADELLEQLAGDFKFEWYFDNYTLHVASQIGQDEAFLFIDNLNCQKINIQYSDEDVQTVITGYASPKPIMKEVTKTETKTRTLGTAADWAWPFPDVGEGHFDSAQLFGVHPGGGFRRNGFHDGLDFGTANHPGNAVHAVHDGTVTIKSYMSGLQYYVVISGGGYNVVYQEAFSSPGKIAVNVGQSVKKGDIIGYRDTDHLHLGITRANFNYAVSRSFSNDGTWLDPQSVIRNGSNGGQRTENYVETTKELVDTGEKEYTVQYTYKSPYITSAGFPEIMHEDYVSEDNLTQDGLIKKLKEQITDYPSVQYTIDTVNFKKFSDYIKSSRPGDYGWLKDRLGVDVKVRISSVTYSYQDASKADAITFGNKRLDPVVWSVNSKKAYEENIKLGKTLQNELMQVRKESSLAISMADQSLAKFESMMQSITRTSQSTSESISESIKLSESASISDWLSTSQLESESLSQSLSQSITAGKLNTSEEG</sequence>
<keyword evidence="4" id="KW-0378">Hydrolase</keyword>
<dbReference type="PATRIC" id="fig|1392007.3.peg.82"/>
<dbReference type="InterPro" id="IPR050570">
    <property type="entry name" value="Cell_wall_metabolism_enzyme"/>
</dbReference>
<dbReference type="EMBL" id="AWWH01000011">
    <property type="protein sequence ID" value="ETA75099.1"/>
    <property type="molecule type" value="Genomic_DNA"/>
</dbReference>
<feature type="region of interest" description="Disordered" evidence="1">
    <location>
        <begin position="601"/>
        <end position="622"/>
    </location>
</feature>
<protein>
    <submittedName>
        <fullName evidence="4">Glycosyl hydrolase family 25</fullName>
    </submittedName>
</protein>
<reference evidence="4 5" key="1">
    <citation type="journal article" date="2014" name="Genome Announc.">
        <title>The Genome of the Predominant Equine Lactobacillus Species, Lactobacillus equi, Is Reflective of Its Lifestyle Adaptations to an Herbivorous Host.</title>
        <authorList>
            <person name="O'Donnell M.M."/>
            <person name="Harris H.M."/>
            <person name="O'Toole P.W."/>
            <person name="Ross R.P."/>
        </authorList>
    </citation>
    <scope>NUCLEOTIDE SEQUENCE [LARGE SCALE GENOMIC DNA]</scope>
    <source>
        <strain evidence="4 5">DPC 6820</strain>
    </source>
</reference>
<feature type="domain" description="M23ase beta-sheet core" evidence="2">
    <location>
        <begin position="262"/>
        <end position="346"/>
    </location>
</feature>
<evidence type="ECO:0000259" key="3">
    <source>
        <dbReference type="Pfam" id="PF06605"/>
    </source>
</evidence>
<comment type="caution">
    <text evidence="4">The sequence shown here is derived from an EMBL/GenBank/DDBJ whole genome shotgun (WGS) entry which is preliminary data.</text>
</comment>
<dbReference type="AlphaFoldDB" id="V7HXX8"/>
<name>V7HXX8_9LACO</name>
<evidence type="ECO:0000259" key="2">
    <source>
        <dbReference type="Pfam" id="PF01551"/>
    </source>
</evidence>
<gene>
    <name evidence="4" type="ORF">LEQ_1157</name>
</gene>
<organism evidence="4 5">
    <name type="scientific">Ligilactobacillus equi DPC 6820</name>
    <dbReference type="NCBI Taxonomy" id="1392007"/>
    <lineage>
        <taxon>Bacteria</taxon>
        <taxon>Bacillati</taxon>
        <taxon>Bacillota</taxon>
        <taxon>Bacilli</taxon>
        <taxon>Lactobacillales</taxon>
        <taxon>Lactobacillaceae</taxon>
        <taxon>Ligilactobacillus</taxon>
    </lineage>
</organism>
<dbReference type="Gene3D" id="2.70.70.10">
    <property type="entry name" value="Glucose Permease (Domain IIA)"/>
    <property type="match status" value="1"/>
</dbReference>
<evidence type="ECO:0000256" key="1">
    <source>
        <dbReference type="SAM" id="MobiDB-lite"/>
    </source>
</evidence>
<dbReference type="PANTHER" id="PTHR21666:SF287">
    <property type="entry name" value="CYTOPLASMIC MEMBRANE PROTEIN"/>
    <property type="match status" value="1"/>
</dbReference>
<dbReference type="Gene3D" id="3.55.50.40">
    <property type="match status" value="1"/>
</dbReference>
<dbReference type="InterPro" id="IPR016047">
    <property type="entry name" value="M23ase_b-sheet_dom"/>
</dbReference>
<evidence type="ECO:0000313" key="4">
    <source>
        <dbReference type="EMBL" id="ETA75099.1"/>
    </source>
</evidence>
<feature type="compositionally biased region" description="Polar residues" evidence="1">
    <location>
        <begin position="611"/>
        <end position="622"/>
    </location>
</feature>
<dbReference type="CDD" id="cd12797">
    <property type="entry name" value="M23_peptidase"/>
    <property type="match status" value="1"/>
</dbReference>
<dbReference type="SUPFAM" id="SSF51261">
    <property type="entry name" value="Duplicated hybrid motif"/>
    <property type="match status" value="1"/>
</dbReference>
<dbReference type="Pfam" id="PF01551">
    <property type="entry name" value="Peptidase_M23"/>
    <property type="match status" value="1"/>
</dbReference>
<dbReference type="Pfam" id="PF06605">
    <property type="entry name" value="Prophage_tail"/>
    <property type="match status" value="1"/>
</dbReference>
<proteinExistence type="predicted"/>
<dbReference type="InterPro" id="IPR010572">
    <property type="entry name" value="Tail_dom"/>
</dbReference>
<dbReference type="PANTHER" id="PTHR21666">
    <property type="entry name" value="PEPTIDASE-RELATED"/>
    <property type="match status" value="1"/>
</dbReference>
<dbReference type="Proteomes" id="UP000018559">
    <property type="component" value="Unassembled WGS sequence"/>
</dbReference>
<dbReference type="GO" id="GO:0004222">
    <property type="term" value="F:metalloendopeptidase activity"/>
    <property type="evidence" value="ECO:0007669"/>
    <property type="project" value="TreeGrafter"/>
</dbReference>
<accession>V7HXX8</accession>
<dbReference type="InterPro" id="IPR011055">
    <property type="entry name" value="Dup_hybrid_motif"/>
</dbReference>
<keyword evidence="5" id="KW-1185">Reference proteome</keyword>
<feature type="domain" description="Tail spike" evidence="3">
    <location>
        <begin position="100"/>
        <end position="512"/>
    </location>
</feature>